<evidence type="ECO:0000313" key="3">
    <source>
        <dbReference type="Proteomes" id="UP001595075"/>
    </source>
</evidence>
<feature type="compositionally biased region" description="Polar residues" evidence="1">
    <location>
        <begin position="482"/>
        <end position="492"/>
    </location>
</feature>
<feature type="compositionally biased region" description="Polar residues" evidence="1">
    <location>
        <begin position="444"/>
        <end position="475"/>
    </location>
</feature>
<organism evidence="2 3">
    <name type="scientific">Oculimacula yallundae</name>
    <dbReference type="NCBI Taxonomy" id="86028"/>
    <lineage>
        <taxon>Eukaryota</taxon>
        <taxon>Fungi</taxon>
        <taxon>Dikarya</taxon>
        <taxon>Ascomycota</taxon>
        <taxon>Pezizomycotina</taxon>
        <taxon>Leotiomycetes</taxon>
        <taxon>Helotiales</taxon>
        <taxon>Ploettnerulaceae</taxon>
        <taxon>Oculimacula</taxon>
    </lineage>
</organism>
<feature type="region of interest" description="Disordered" evidence="1">
    <location>
        <begin position="279"/>
        <end position="307"/>
    </location>
</feature>
<comment type="caution">
    <text evidence="2">The sequence shown here is derived from an EMBL/GenBank/DDBJ whole genome shotgun (WGS) entry which is preliminary data.</text>
</comment>
<keyword evidence="3" id="KW-1185">Reference proteome</keyword>
<feature type="region of interest" description="Disordered" evidence="1">
    <location>
        <begin position="442"/>
        <end position="544"/>
    </location>
</feature>
<feature type="compositionally biased region" description="Low complexity" evidence="1">
    <location>
        <begin position="291"/>
        <end position="302"/>
    </location>
</feature>
<feature type="region of interest" description="Disordered" evidence="1">
    <location>
        <begin position="218"/>
        <end position="244"/>
    </location>
</feature>
<feature type="compositionally biased region" description="Polar residues" evidence="1">
    <location>
        <begin position="279"/>
        <end position="290"/>
    </location>
</feature>
<sequence length="544" mass="59804">MRYQNWDVLLFADQFKVPLQEFKTSCQVIQDPELHNMQLNPLLLPTVTSFIPGLAAGAPFRASVHCWQNPEISRYGQTLKKPSDIIVFEARLFIDGRLTGSKCFNQSGPWPTIIDLSVDLDKHGEFEKMKFPTFHRELLSQSYWNPGDDLGRIKVVISEGFSREQPYPFERIKNVVSFSFQHAPLDVLESSSIAWPNAAMWRQVAIVGPYLAQQFSPRPGSDDIDVHSHSPRHGQSHKTSWPITGIGSMPPPPLFPRQTAYDPFVSDYSNNPAFSGWRHTSATDTSMPDYSTSNNTRPNSSRQVSDHMQVEKTGRSGQFESIQMPGAFESLCEALMPPTAPANTPDNGLAGNMASLSASSRRASSKMSIDGPVKAEEQQLAKPATSLKSSGFSNIKSRKENIQDSPLATINMNPIGNENATRKVSIPYINAINLLHAAEPNATGKENSVRKASQPSASPGHQTGTVATAAANNENPPRRISQPFTTTNNSGTKRQRVVTPAAAKVIDDEDEPRSSPSIRKVSQASIRTEGKENDRVVLGGIDNI</sequence>
<accession>A0ABR4CRI2</accession>
<reference evidence="2 3" key="1">
    <citation type="journal article" date="2024" name="Commun. Biol.">
        <title>Comparative genomic analysis of thermophilic fungi reveals convergent evolutionary adaptations and gene losses.</title>
        <authorList>
            <person name="Steindorff A.S."/>
            <person name="Aguilar-Pontes M.V."/>
            <person name="Robinson A.J."/>
            <person name="Andreopoulos B."/>
            <person name="LaButti K."/>
            <person name="Kuo A."/>
            <person name="Mondo S."/>
            <person name="Riley R."/>
            <person name="Otillar R."/>
            <person name="Haridas S."/>
            <person name="Lipzen A."/>
            <person name="Grimwood J."/>
            <person name="Schmutz J."/>
            <person name="Clum A."/>
            <person name="Reid I.D."/>
            <person name="Moisan M.C."/>
            <person name="Butler G."/>
            <person name="Nguyen T.T.M."/>
            <person name="Dewar K."/>
            <person name="Conant G."/>
            <person name="Drula E."/>
            <person name="Henrissat B."/>
            <person name="Hansel C."/>
            <person name="Singer S."/>
            <person name="Hutchinson M.I."/>
            <person name="de Vries R.P."/>
            <person name="Natvig D.O."/>
            <person name="Powell A.J."/>
            <person name="Tsang A."/>
            <person name="Grigoriev I.V."/>
        </authorList>
    </citation>
    <scope>NUCLEOTIDE SEQUENCE [LARGE SCALE GENOMIC DNA]</scope>
    <source>
        <strain evidence="2 3">CBS 494.80</strain>
    </source>
</reference>
<protein>
    <submittedName>
        <fullName evidence="2">Uncharacterized protein</fullName>
    </submittedName>
</protein>
<dbReference type="EMBL" id="JAZHXI010000004">
    <property type="protein sequence ID" value="KAL2072570.1"/>
    <property type="molecule type" value="Genomic_DNA"/>
</dbReference>
<evidence type="ECO:0000256" key="1">
    <source>
        <dbReference type="SAM" id="MobiDB-lite"/>
    </source>
</evidence>
<evidence type="ECO:0000313" key="2">
    <source>
        <dbReference type="EMBL" id="KAL2072570.1"/>
    </source>
</evidence>
<proteinExistence type="predicted"/>
<feature type="compositionally biased region" description="Polar residues" evidence="1">
    <location>
        <begin position="514"/>
        <end position="526"/>
    </location>
</feature>
<dbReference type="Proteomes" id="UP001595075">
    <property type="component" value="Unassembled WGS sequence"/>
</dbReference>
<gene>
    <name evidence="2" type="ORF">VTL71DRAFT_11913</name>
</gene>
<name>A0ABR4CRI2_9HELO</name>